<dbReference type="Gene3D" id="2.40.50.100">
    <property type="match status" value="1"/>
</dbReference>
<dbReference type="OrthoDB" id="9783047at2"/>
<dbReference type="Pfam" id="PF25917">
    <property type="entry name" value="BSH_RND"/>
    <property type="match status" value="1"/>
</dbReference>
<dbReference type="InterPro" id="IPR058624">
    <property type="entry name" value="MdtA-like_HH"/>
</dbReference>
<comment type="subcellular location">
    <subcellularLocation>
        <location evidence="1">Cell membrane</location>
    </subcellularLocation>
</comment>
<dbReference type="FunFam" id="2.40.420.20:FF:000001">
    <property type="entry name" value="Efflux RND transporter periplasmic adaptor subunit"/>
    <property type="match status" value="1"/>
</dbReference>
<reference evidence="14" key="1">
    <citation type="submission" date="2017-12" db="EMBL/GenBank/DDBJ databases">
        <title>Draft genome sequence of Telmatospirillum siberiense 26-4b1T, an acidotolerant peatland alphaproteobacterium potentially involved in sulfur cycling.</title>
        <authorList>
            <person name="Hausmann B."/>
            <person name="Pjevac P."/>
            <person name="Schreck K."/>
            <person name="Herbold C.W."/>
            <person name="Daims H."/>
            <person name="Wagner M."/>
            <person name="Pester M."/>
            <person name="Loy A."/>
        </authorList>
    </citation>
    <scope>NUCLEOTIDE SEQUENCE [LARGE SCALE GENOMIC DNA]</scope>
    <source>
        <strain evidence="14">26-4b1</strain>
    </source>
</reference>
<dbReference type="GO" id="GO:1990281">
    <property type="term" value="C:efflux pump complex"/>
    <property type="evidence" value="ECO:0007669"/>
    <property type="project" value="TreeGrafter"/>
</dbReference>
<dbReference type="GO" id="GO:0030313">
    <property type="term" value="C:cell envelope"/>
    <property type="evidence" value="ECO:0007669"/>
    <property type="project" value="UniProtKB-SubCell"/>
</dbReference>
<comment type="similarity">
    <text evidence="2">Belongs to the membrane fusion protein (MFP) (TC 8.A.1) family.</text>
</comment>
<evidence type="ECO:0000256" key="6">
    <source>
        <dbReference type="ARBA" id="ARBA00023136"/>
    </source>
</evidence>
<protein>
    <submittedName>
        <fullName evidence="13">Efflux RND transporter periplasmic adaptor subunit</fullName>
    </submittedName>
</protein>
<dbReference type="Gene3D" id="1.10.287.470">
    <property type="entry name" value="Helix hairpin bin"/>
    <property type="match status" value="1"/>
</dbReference>
<evidence type="ECO:0000256" key="5">
    <source>
        <dbReference type="ARBA" id="ARBA00022519"/>
    </source>
</evidence>
<name>A0A2N3PX75_9PROT</name>
<keyword evidence="8" id="KW-0732">Signal</keyword>
<dbReference type="Pfam" id="PF25967">
    <property type="entry name" value="RND-MFP_C"/>
    <property type="match status" value="1"/>
</dbReference>
<feature type="domain" description="Multidrug resistance protein MdtA-like barrel-sandwich hybrid" evidence="10">
    <location>
        <begin position="69"/>
        <end position="212"/>
    </location>
</feature>
<dbReference type="EMBL" id="PIUM01000007">
    <property type="protein sequence ID" value="PKU25013.1"/>
    <property type="molecule type" value="Genomic_DNA"/>
</dbReference>
<evidence type="ECO:0000259" key="9">
    <source>
        <dbReference type="Pfam" id="PF25876"/>
    </source>
</evidence>
<dbReference type="Gene3D" id="2.40.30.170">
    <property type="match status" value="1"/>
</dbReference>
<evidence type="ECO:0000256" key="4">
    <source>
        <dbReference type="ARBA" id="ARBA00022475"/>
    </source>
</evidence>
<keyword evidence="3" id="KW-0813">Transport</keyword>
<dbReference type="Gene3D" id="2.40.420.20">
    <property type="match status" value="1"/>
</dbReference>
<dbReference type="AlphaFoldDB" id="A0A2N3PX75"/>
<evidence type="ECO:0000259" key="10">
    <source>
        <dbReference type="Pfam" id="PF25917"/>
    </source>
</evidence>
<keyword evidence="6" id="KW-0472">Membrane</keyword>
<dbReference type="InterPro" id="IPR058625">
    <property type="entry name" value="MdtA-like_BSH"/>
</dbReference>
<dbReference type="Pfam" id="PF25944">
    <property type="entry name" value="Beta-barrel_RND"/>
    <property type="match status" value="1"/>
</dbReference>
<keyword evidence="7" id="KW-0175">Coiled coil</keyword>
<evidence type="ECO:0000256" key="7">
    <source>
        <dbReference type="SAM" id="Coils"/>
    </source>
</evidence>
<evidence type="ECO:0000256" key="2">
    <source>
        <dbReference type="ARBA" id="ARBA00009477"/>
    </source>
</evidence>
<evidence type="ECO:0000256" key="1">
    <source>
        <dbReference type="ARBA" id="ARBA00004236"/>
    </source>
</evidence>
<dbReference type="GO" id="GO:0015562">
    <property type="term" value="F:efflux transmembrane transporter activity"/>
    <property type="evidence" value="ECO:0007669"/>
    <property type="project" value="TreeGrafter"/>
</dbReference>
<feature type="domain" description="Multidrug resistance protein MdtA-like beta-barrel" evidence="11">
    <location>
        <begin position="216"/>
        <end position="298"/>
    </location>
</feature>
<dbReference type="Pfam" id="PF25876">
    <property type="entry name" value="HH_MFP_RND"/>
    <property type="match status" value="1"/>
</dbReference>
<dbReference type="PANTHER" id="PTHR30469:SF12">
    <property type="entry name" value="MULTIDRUG RESISTANCE PROTEIN MDTA"/>
    <property type="match status" value="1"/>
</dbReference>
<sequence>MRKKYLIWIVLLLAVAGSLWAVFRPGADTPRTASAPGAAGAAVPVTAVRSSRQDVAVYLTGLGNVQAFNTVTIRPQVDGQLLRIAFKEGQEVRTGELLAQIDSRSYQASLDQAQAKKAQDEAQLANARADLTRYTGLVEKNYVSRQQLDTSQALVKQLQAQVQGDTAAIENAQVLLGYTNIKTPIDGRAGIRQVDVGNIVHANDANGIVVITQVHPISVLFTLPESAVSRVAAAMAGEPLKVTALSRDGKMVLDEGILQLVDNQIDQTTATVRLKATLPNKKGLLWPGQFVNAKLRVATLPQVVTVPAQAVQRGPKGAFAFVVKDEGTVEMRTLQVGEISEGVAVIERGIGEGETVVVEGQYRLQPGTRVEAKVAAADSLPSVVKPE</sequence>
<dbReference type="InterPro" id="IPR058627">
    <property type="entry name" value="MdtA-like_C"/>
</dbReference>
<gene>
    <name evidence="13" type="ORF">CWS72_09125</name>
</gene>
<feature type="coiled-coil region" evidence="7">
    <location>
        <begin position="103"/>
        <end position="130"/>
    </location>
</feature>
<proteinExistence type="inferred from homology"/>
<dbReference type="InterPro" id="IPR058626">
    <property type="entry name" value="MdtA-like_b-barrel"/>
</dbReference>
<dbReference type="NCBIfam" id="TIGR01730">
    <property type="entry name" value="RND_mfp"/>
    <property type="match status" value="1"/>
</dbReference>
<dbReference type="InterPro" id="IPR006143">
    <property type="entry name" value="RND_pump_MFP"/>
</dbReference>
<feature type="signal peptide" evidence="8">
    <location>
        <begin position="1"/>
        <end position="21"/>
    </location>
</feature>
<accession>A0A2N3PX75</accession>
<evidence type="ECO:0000259" key="11">
    <source>
        <dbReference type="Pfam" id="PF25944"/>
    </source>
</evidence>
<keyword evidence="4" id="KW-1003">Cell membrane</keyword>
<keyword evidence="5" id="KW-0997">Cell inner membrane</keyword>
<evidence type="ECO:0000313" key="13">
    <source>
        <dbReference type="EMBL" id="PKU25013.1"/>
    </source>
</evidence>
<comment type="caution">
    <text evidence="13">The sequence shown here is derived from an EMBL/GenBank/DDBJ whole genome shotgun (WGS) entry which is preliminary data.</text>
</comment>
<organism evidence="13 14">
    <name type="scientific">Telmatospirillum siberiense</name>
    <dbReference type="NCBI Taxonomy" id="382514"/>
    <lineage>
        <taxon>Bacteria</taxon>
        <taxon>Pseudomonadati</taxon>
        <taxon>Pseudomonadota</taxon>
        <taxon>Alphaproteobacteria</taxon>
        <taxon>Rhodospirillales</taxon>
        <taxon>Rhodospirillaceae</taxon>
        <taxon>Telmatospirillum</taxon>
    </lineage>
</organism>
<evidence type="ECO:0000256" key="8">
    <source>
        <dbReference type="SAM" id="SignalP"/>
    </source>
</evidence>
<feature type="domain" description="Multidrug resistance protein MdtA-like C-terminal permuted SH3" evidence="12">
    <location>
        <begin position="302"/>
        <end position="360"/>
    </location>
</feature>
<dbReference type="PANTHER" id="PTHR30469">
    <property type="entry name" value="MULTIDRUG RESISTANCE PROTEIN MDTA"/>
    <property type="match status" value="1"/>
</dbReference>
<dbReference type="RefSeq" id="WP_101250273.1">
    <property type="nucleotide sequence ID" value="NZ_PIUM01000007.1"/>
</dbReference>
<evidence type="ECO:0000256" key="3">
    <source>
        <dbReference type="ARBA" id="ARBA00022448"/>
    </source>
</evidence>
<feature type="domain" description="Multidrug resistance protein MdtA-like alpha-helical hairpin" evidence="9">
    <location>
        <begin position="110"/>
        <end position="179"/>
    </location>
</feature>
<dbReference type="Proteomes" id="UP000233293">
    <property type="component" value="Unassembled WGS sequence"/>
</dbReference>
<dbReference type="SUPFAM" id="SSF111369">
    <property type="entry name" value="HlyD-like secretion proteins"/>
    <property type="match status" value="1"/>
</dbReference>
<evidence type="ECO:0000313" key="14">
    <source>
        <dbReference type="Proteomes" id="UP000233293"/>
    </source>
</evidence>
<evidence type="ECO:0000259" key="12">
    <source>
        <dbReference type="Pfam" id="PF25967"/>
    </source>
</evidence>
<keyword evidence="14" id="KW-1185">Reference proteome</keyword>
<feature type="chain" id="PRO_5014684742" evidence="8">
    <location>
        <begin position="22"/>
        <end position="387"/>
    </location>
</feature>